<feature type="signal peptide" evidence="1">
    <location>
        <begin position="1"/>
        <end position="18"/>
    </location>
</feature>
<evidence type="ECO:0000259" key="2">
    <source>
        <dbReference type="Pfam" id="PF13590"/>
    </source>
</evidence>
<feature type="domain" description="DUF4136" evidence="2">
    <location>
        <begin position="21"/>
        <end position="171"/>
    </location>
</feature>
<dbReference type="OrthoDB" id="1430233at2"/>
<organism evidence="3 4">
    <name type="scientific">Maribacter vaceletii</name>
    <dbReference type="NCBI Taxonomy" id="1206816"/>
    <lineage>
        <taxon>Bacteria</taxon>
        <taxon>Pseudomonadati</taxon>
        <taxon>Bacteroidota</taxon>
        <taxon>Flavobacteriia</taxon>
        <taxon>Flavobacteriales</taxon>
        <taxon>Flavobacteriaceae</taxon>
        <taxon>Maribacter</taxon>
    </lineage>
</organism>
<evidence type="ECO:0000313" key="3">
    <source>
        <dbReference type="EMBL" id="RKR14036.1"/>
    </source>
</evidence>
<gene>
    <name evidence="3" type="ORF">CLV91_0105</name>
</gene>
<accession>A0A495EB37</accession>
<keyword evidence="4" id="KW-1185">Reference proteome</keyword>
<reference evidence="3 4" key="1">
    <citation type="submission" date="2018-10" db="EMBL/GenBank/DDBJ databases">
        <title>Genomic Encyclopedia of Archaeal and Bacterial Type Strains, Phase II (KMG-II): from individual species to whole genera.</title>
        <authorList>
            <person name="Goeker M."/>
        </authorList>
    </citation>
    <scope>NUCLEOTIDE SEQUENCE [LARGE SCALE GENOMIC DNA]</scope>
    <source>
        <strain evidence="3 4">DSM 25230</strain>
    </source>
</reference>
<dbReference type="RefSeq" id="WP_121062903.1">
    <property type="nucleotide sequence ID" value="NZ_RBIQ01000007.1"/>
</dbReference>
<evidence type="ECO:0000256" key="1">
    <source>
        <dbReference type="SAM" id="SignalP"/>
    </source>
</evidence>
<dbReference type="InterPro" id="IPR025411">
    <property type="entry name" value="DUF4136"/>
</dbReference>
<comment type="caution">
    <text evidence="3">The sequence shown here is derived from an EMBL/GenBank/DDBJ whole genome shotgun (WGS) entry which is preliminary data.</text>
</comment>
<sequence>MKKLFSLLFVLVLFSCNAVRVQYDFEKTTDFTSYTTYNYFSDLETGLSDLDTKRLLKALDIAMQTKGMLLSEEPDFYINIESKIYQTANGNTVGVGVGGSGNSIGDGVSVGIPVGQPKMKREITFDFVDIKKDALFWQAISIDTYKENHTPEERELHLQTLVNKVLDKYPPKNKKK</sequence>
<name>A0A495EB37_9FLAO</name>
<protein>
    <submittedName>
        <fullName evidence="3">Uncharacterized protein DUF4136</fullName>
    </submittedName>
</protein>
<keyword evidence="1" id="KW-0732">Signal</keyword>
<evidence type="ECO:0000313" key="4">
    <source>
        <dbReference type="Proteomes" id="UP000269412"/>
    </source>
</evidence>
<dbReference type="Proteomes" id="UP000269412">
    <property type="component" value="Unassembled WGS sequence"/>
</dbReference>
<dbReference type="Pfam" id="PF13590">
    <property type="entry name" value="DUF4136"/>
    <property type="match status" value="1"/>
</dbReference>
<dbReference type="AlphaFoldDB" id="A0A495EB37"/>
<dbReference type="PROSITE" id="PS51257">
    <property type="entry name" value="PROKAR_LIPOPROTEIN"/>
    <property type="match status" value="1"/>
</dbReference>
<dbReference type="EMBL" id="RBIQ01000007">
    <property type="protein sequence ID" value="RKR14036.1"/>
    <property type="molecule type" value="Genomic_DNA"/>
</dbReference>
<dbReference type="Gene3D" id="3.30.160.670">
    <property type="match status" value="1"/>
</dbReference>
<feature type="chain" id="PRO_5019769536" evidence="1">
    <location>
        <begin position="19"/>
        <end position="176"/>
    </location>
</feature>
<proteinExistence type="predicted"/>